<dbReference type="OrthoDB" id="288590at2759"/>
<dbReference type="STRING" id="503106.A0A218YXT3"/>
<proteinExistence type="inferred from homology"/>
<gene>
    <name evidence="5" type="ORF">B2J93_5417</name>
</gene>
<feature type="coiled-coil region" evidence="3">
    <location>
        <begin position="139"/>
        <end position="166"/>
    </location>
</feature>
<dbReference type="GO" id="GO:0016491">
    <property type="term" value="F:oxidoreductase activity"/>
    <property type="evidence" value="ECO:0007669"/>
    <property type="project" value="UniProtKB-KW"/>
</dbReference>
<evidence type="ECO:0000256" key="3">
    <source>
        <dbReference type="SAM" id="Coils"/>
    </source>
</evidence>
<feature type="domain" description="Fe2OG dioxygenase" evidence="4">
    <location>
        <begin position="181"/>
        <end position="288"/>
    </location>
</feature>
<evidence type="ECO:0000313" key="5">
    <source>
        <dbReference type="EMBL" id="OWP00641.1"/>
    </source>
</evidence>
<keyword evidence="2" id="KW-0479">Metal-binding</keyword>
<keyword evidence="2" id="KW-0560">Oxidoreductase</keyword>
<dbReference type="PROSITE" id="PS51471">
    <property type="entry name" value="FE2OG_OXY"/>
    <property type="match status" value="1"/>
</dbReference>
<sequence length="339" mass="37594">MSTSFSSLPIISLAALCSSFPKPEELAKLSTHLDSVFSTTGFAYLTDLPLSYTHDDVFGVCDEFFGTEGLSSDEKMMLAKKTFVPMNKNTYRGYFLPQLGADNFKEGFELGSRSSTQISSPLTRPKLDLSEPNVFPSSRAEFQKRCETLHDELQNLSARLLELLAVALGKPVPFFNHYLDNSLSTLRLLHYPPVPETRQLDLICTPHTDSGILTLLHQDKTGGLEVRNSEGEWIPAPYIPGSLVVNIGDLMSKVSGGKWVATFHRVRSSKREGSKTRGRYSVPFFFEPGFNCVVESVEGDQVIYGEHVLEKMKGWVEFQDVVGDAPQSIVPTINAVPAF</sequence>
<name>A0A218YXT3_9HELO</name>
<dbReference type="AlphaFoldDB" id="A0A218YXT3"/>
<dbReference type="InterPro" id="IPR027443">
    <property type="entry name" value="IPNS-like_sf"/>
</dbReference>
<dbReference type="Proteomes" id="UP000242519">
    <property type="component" value="Unassembled WGS sequence"/>
</dbReference>
<keyword evidence="2" id="KW-0408">Iron</keyword>
<comment type="similarity">
    <text evidence="1 2">Belongs to the iron/ascorbate-dependent oxidoreductase family.</text>
</comment>
<keyword evidence="3" id="KW-0175">Coiled coil</keyword>
<dbReference type="InterPro" id="IPR044861">
    <property type="entry name" value="IPNS-like_FE2OG_OXY"/>
</dbReference>
<dbReference type="Pfam" id="PF03171">
    <property type="entry name" value="2OG-FeII_Oxy"/>
    <property type="match status" value="1"/>
</dbReference>
<protein>
    <recommendedName>
        <fullName evidence="4">Fe2OG dioxygenase domain-containing protein</fullName>
    </recommendedName>
</protein>
<evidence type="ECO:0000259" key="4">
    <source>
        <dbReference type="PROSITE" id="PS51471"/>
    </source>
</evidence>
<organism evidence="5 6">
    <name type="scientific">Diplocarpon coronariae</name>
    <dbReference type="NCBI Taxonomy" id="2795749"/>
    <lineage>
        <taxon>Eukaryota</taxon>
        <taxon>Fungi</taxon>
        <taxon>Dikarya</taxon>
        <taxon>Ascomycota</taxon>
        <taxon>Pezizomycotina</taxon>
        <taxon>Leotiomycetes</taxon>
        <taxon>Helotiales</taxon>
        <taxon>Drepanopezizaceae</taxon>
        <taxon>Diplocarpon</taxon>
    </lineage>
</organism>
<evidence type="ECO:0000256" key="1">
    <source>
        <dbReference type="ARBA" id="ARBA00008056"/>
    </source>
</evidence>
<dbReference type="PANTHER" id="PTHR47990">
    <property type="entry name" value="2-OXOGLUTARATE (2OG) AND FE(II)-DEPENDENT OXYGENASE SUPERFAMILY PROTEIN-RELATED"/>
    <property type="match status" value="1"/>
</dbReference>
<keyword evidence="6" id="KW-1185">Reference proteome</keyword>
<dbReference type="InterPro" id="IPR050231">
    <property type="entry name" value="Iron_ascorbate_oxido_reductase"/>
</dbReference>
<dbReference type="SUPFAM" id="SSF51197">
    <property type="entry name" value="Clavaminate synthase-like"/>
    <property type="match status" value="1"/>
</dbReference>
<dbReference type="EMBL" id="MZNU01000315">
    <property type="protein sequence ID" value="OWP00641.1"/>
    <property type="molecule type" value="Genomic_DNA"/>
</dbReference>
<dbReference type="InterPro" id="IPR005123">
    <property type="entry name" value="Oxoglu/Fe-dep_dioxygenase_dom"/>
</dbReference>
<dbReference type="InParanoid" id="A0A218YXT3"/>
<evidence type="ECO:0000256" key="2">
    <source>
        <dbReference type="RuleBase" id="RU003682"/>
    </source>
</evidence>
<comment type="caution">
    <text evidence="5">The sequence shown here is derived from an EMBL/GenBank/DDBJ whole genome shotgun (WGS) entry which is preliminary data.</text>
</comment>
<evidence type="ECO:0000313" key="6">
    <source>
        <dbReference type="Proteomes" id="UP000242519"/>
    </source>
</evidence>
<dbReference type="GO" id="GO:0046872">
    <property type="term" value="F:metal ion binding"/>
    <property type="evidence" value="ECO:0007669"/>
    <property type="project" value="UniProtKB-KW"/>
</dbReference>
<dbReference type="Gene3D" id="2.60.120.330">
    <property type="entry name" value="B-lactam Antibiotic, Isopenicillin N Synthase, Chain"/>
    <property type="match status" value="1"/>
</dbReference>
<reference evidence="5 6" key="1">
    <citation type="submission" date="2017-04" db="EMBL/GenBank/DDBJ databases">
        <title>Draft genome sequence of Marssonina coronaria NL1: causal agent of apple blotch.</title>
        <authorList>
            <person name="Cheng Q."/>
        </authorList>
    </citation>
    <scope>NUCLEOTIDE SEQUENCE [LARGE SCALE GENOMIC DNA]</scope>
    <source>
        <strain evidence="5 6">NL1</strain>
    </source>
</reference>
<accession>A0A218YXT3</accession>